<dbReference type="InterPro" id="IPR012675">
    <property type="entry name" value="Beta-grasp_dom_sf"/>
</dbReference>
<dbReference type="Pfam" id="PF04607">
    <property type="entry name" value="RelA_SpoT"/>
    <property type="match status" value="1"/>
</dbReference>
<dbReference type="SUPFAM" id="SSF81301">
    <property type="entry name" value="Nucleotidyltransferase"/>
    <property type="match status" value="1"/>
</dbReference>
<dbReference type="InterPro" id="IPR033655">
    <property type="entry name" value="TGS_RelA/SpoT"/>
</dbReference>
<keyword evidence="5" id="KW-0378">Hydrolase</keyword>
<reference evidence="7" key="1">
    <citation type="journal article" date="2020" name="bioRxiv">
        <title>A rank-normalized archaeal taxonomy based on genome phylogeny resolves widespread incomplete and uneven classifications.</title>
        <authorList>
            <person name="Rinke C."/>
            <person name="Chuvochina M."/>
            <person name="Mussig A.J."/>
            <person name="Chaumeil P.-A."/>
            <person name="Waite D.W."/>
            <person name="Whitman W.B."/>
            <person name="Parks D.H."/>
            <person name="Hugenholtz P."/>
        </authorList>
    </citation>
    <scope>NUCLEOTIDE SEQUENCE [LARGE SCALE GENOMIC DNA]</scope>
</reference>
<dbReference type="Gene3D" id="3.30.70.260">
    <property type="match status" value="1"/>
</dbReference>
<dbReference type="PANTHER" id="PTHR21262:SF31">
    <property type="entry name" value="GTP PYROPHOSPHOKINASE"/>
    <property type="match status" value="1"/>
</dbReference>
<dbReference type="SUPFAM" id="SSF81271">
    <property type="entry name" value="TGS-like"/>
    <property type="match status" value="1"/>
</dbReference>
<dbReference type="Gene3D" id="3.10.20.30">
    <property type="match status" value="1"/>
</dbReference>
<dbReference type="GO" id="GO:0015969">
    <property type="term" value="P:guanosine tetraphosphate metabolic process"/>
    <property type="evidence" value="ECO:0007669"/>
    <property type="project" value="InterPro"/>
</dbReference>
<dbReference type="GO" id="GO:0005886">
    <property type="term" value="C:plasma membrane"/>
    <property type="evidence" value="ECO:0007669"/>
    <property type="project" value="TreeGrafter"/>
</dbReference>
<comment type="similarity">
    <text evidence="1">Belongs to the RelA/SpoT family.</text>
</comment>
<evidence type="ECO:0000313" key="7">
    <source>
        <dbReference type="Proteomes" id="UP000564964"/>
    </source>
</evidence>
<feature type="domain" description="ACT" evidence="3">
    <location>
        <begin position="553"/>
        <end position="627"/>
    </location>
</feature>
<dbReference type="InterPro" id="IPR043519">
    <property type="entry name" value="NT_sf"/>
</dbReference>
<dbReference type="Gene3D" id="1.10.3210.10">
    <property type="entry name" value="Hypothetical protein af1432"/>
    <property type="match status" value="1"/>
</dbReference>
<dbReference type="Pfam" id="PF13291">
    <property type="entry name" value="ACT_4"/>
    <property type="match status" value="1"/>
</dbReference>
<evidence type="ECO:0000256" key="2">
    <source>
        <dbReference type="SAM" id="Coils"/>
    </source>
</evidence>
<dbReference type="PROSITE" id="PS51880">
    <property type="entry name" value="TGS"/>
    <property type="match status" value="1"/>
</dbReference>
<dbReference type="CDD" id="cd01668">
    <property type="entry name" value="TGS_RSH"/>
    <property type="match status" value="1"/>
</dbReference>
<dbReference type="SUPFAM" id="SSF55021">
    <property type="entry name" value="ACT-like"/>
    <property type="match status" value="1"/>
</dbReference>
<dbReference type="EMBL" id="JAGVWE010000002">
    <property type="protein sequence ID" value="MBS3062684.1"/>
    <property type="molecule type" value="Genomic_DNA"/>
</dbReference>
<dbReference type="InterPro" id="IPR012676">
    <property type="entry name" value="TGS-like"/>
</dbReference>
<dbReference type="Pfam" id="PF13328">
    <property type="entry name" value="HD_4"/>
    <property type="match status" value="1"/>
</dbReference>
<dbReference type="InterPro" id="IPR004095">
    <property type="entry name" value="TGS"/>
</dbReference>
<evidence type="ECO:0000259" key="4">
    <source>
        <dbReference type="PROSITE" id="PS51880"/>
    </source>
</evidence>
<dbReference type="InterPro" id="IPR045865">
    <property type="entry name" value="ACT-like_dom_sf"/>
</dbReference>
<evidence type="ECO:0000259" key="3">
    <source>
        <dbReference type="PROSITE" id="PS51671"/>
    </source>
</evidence>
<feature type="coiled-coil region" evidence="2">
    <location>
        <begin position="190"/>
        <end position="225"/>
    </location>
</feature>
<evidence type="ECO:0000313" key="5">
    <source>
        <dbReference type="EMBL" id="HIH16208.1"/>
    </source>
</evidence>
<keyword evidence="2" id="KW-0175">Coiled coil</keyword>
<feature type="domain" description="TGS" evidence="4">
    <location>
        <begin position="378"/>
        <end position="439"/>
    </location>
</feature>
<dbReference type="Proteomes" id="UP000678237">
    <property type="component" value="Unassembled WGS sequence"/>
</dbReference>
<accession>A0A7J4JER4</accession>
<dbReference type="GO" id="GO:0016787">
    <property type="term" value="F:hydrolase activity"/>
    <property type="evidence" value="ECO:0007669"/>
    <property type="project" value="UniProtKB-KW"/>
</dbReference>
<gene>
    <name evidence="5" type="ORF">HA252_02275</name>
    <name evidence="6" type="ORF">J4203_02320</name>
</gene>
<evidence type="ECO:0000256" key="1">
    <source>
        <dbReference type="ARBA" id="ARBA00007476"/>
    </source>
</evidence>
<dbReference type="CDD" id="cd04876">
    <property type="entry name" value="ACT_RelA-SpoT"/>
    <property type="match status" value="1"/>
</dbReference>
<proteinExistence type="inferred from homology"/>
<dbReference type="FunFam" id="3.10.20.30:FF:000002">
    <property type="entry name" value="GTP pyrophosphokinase (RelA/SpoT)"/>
    <property type="match status" value="1"/>
</dbReference>
<dbReference type="InterPro" id="IPR002912">
    <property type="entry name" value="ACT_dom"/>
</dbReference>
<evidence type="ECO:0000313" key="6">
    <source>
        <dbReference type="EMBL" id="MBS3062684.1"/>
    </source>
</evidence>
<dbReference type="CDD" id="cd05399">
    <property type="entry name" value="NT_Rel-Spo_like"/>
    <property type="match status" value="1"/>
</dbReference>
<organism evidence="5 7">
    <name type="scientific">Candidatus Iainarchaeum sp</name>
    <dbReference type="NCBI Taxonomy" id="3101447"/>
    <lineage>
        <taxon>Archaea</taxon>
        <taxon>Candidatus Iainarchaeota</taxon>
        <taxon>Candidatus Iainarchaeia</taxon>
        <taxon>Candidatus Iainarchaeales</taxon>
        <taxon>Candidatus Iainarchaeaceae</taxon>
        <taxon>Candidatus Iainarchaeum</taxon>
    </lineage>
</organism>
<dbReference type="EMBL" id="DUGH01000055">
    <property type="protein sequence ID" value="HIH16208.1"/>
    <property type="molecule type" value="Genomic_DNA"/>
</dbReference>
<dbReference type="SMART" id="SM00954">
    <property type="entry name" value="RelA_SpoT"/>
    <property type="match status" value="1"/>
</dbReference>
<dbReference type="AlphaFoldDB" id="A0A7J4JER4"/>
<reference evidence="6" key="2">
    <citation type="submission" date="2021-03" db="EMBL/GenBank/DDBJ databases">
        <authorList>
            <person name="Jaffe A."/>
        </authorList>
    </citation>
    <scope>NUCLEOTIDE SEQUENCE</scope>
    <source>
        <strain evidence="6">RIFCSPLOWO2_01_FULL_58_19</strain>
    </source>
</reference>
<comment type="caution">
    <text evidence="5">The sequence shown here is derived from an EMBL/GenBank/DDBJ whole genome shotgun (WGS) entry which is preliminary data.</text>
</comment>
<reference evidence="6" key="3">
    <citation type="submission" date="2021-05" db="EMBL/GenBank/DDBJ databases">
        <title>Protein family content uncovers lineage relationships and bacterial pathway maintenance mechanisms in DPANN archaea.</title>
        <authorList>
            <person name="Castelle C.J."/>
            <person name="Meheust R."/>
            <person name="Jaffe A.L."/>
            <person name="Seitz K."/>
            <person name="Gong X."/>
            <person name="Baker B.J."/>
            <person name="Banfield J.F."/>
        </authorList>
    </citation>
    <scope>NUCLEOTIDE SEQUENCE</scope>
    <source>
        <strain evidence="6">RIFCSPLOWO2_01_FULL_58_19</strain>
    </source>
</reference>
<dbReference type="FunFam" id="3.30.460.10:FF:000001">
    <property type="entry name" value="GTP pyrophosphokinase RelA"/>
    <property type="match status" value="1"/>
</dbReference>
<name>A0A7J4JER4_9ARCH</name>
<protein>
    <submittedName>
        <fullName evidence="5">Bifunctional (P)ppGpp synthetase/guanosine-3',5'-bis(Diphosphate) 3'-pyrophosphohydrolase</fullName>
    </submittedName>
</protein>
<dbReference type="Proteomes" id="UP000564964">
    <property type="component" value="Unassembled WGS sequence"/>
</dbReference>
<dbReference type="PANTHER" id="PTHR21262">
    <property type="entry name" value="GUANOSINE-3',5'-BIS DIPHOSPHATE 3'-PYROPHOSPHOHYDROLASE"/>
    <property type="match status" value="1"/>
</dbReference>
<dbReference type="InterPro" id="IPR007685">
    <property type="entry name" value="RelA_SpoT"/>
</dbReference>
<dbReference type="PROSITE" id="PS51671">
    <property type="entry name" value="ACT"/>
    <property type="match status" value="1"/>
</dbReference>
<sequence>MAPPKTILAGLKERVKAYQSDADFRLIERAVDLASEALKERASEKLAPSVDVAGLLADLRLGEKTLAAELVQPCLLEGTLDRKRIEAELGREAADLAWELAKTNVALAEGNPEKTGRLLLALTHDFRLVLMALTERRVLLERTLRAKADARDLASEVLENYAPLAEKLGVYSLRCALEDMAFKALHPEQYLELESRLRQSEKSRERELETAIETLSAELARTKIEARVESRFKHLYGTYSKMKRKGIPLEQVYDLNAVRVITHSLEACYTVLGIVHALWKPIPDQFDDYIAKPKQNYYQSLHTAVLSGKGMPFEVQIRTEEMHNFAEYGVAAHWRYKGAKEAKHHDQKLELIRQVIHWAAKADGSTPTEGMKVQLFGNQINVFTPKGDTISLCRGATALDFAYAIHSDLGNKAYQVKINGKLASLEHELSAGDTVEILTSAKQTPKRAWLAMAKTEKARKKIMQAIHLQKGAAPPSPIQGKGMAIKITGKQKNVKLAGCCKPLPSDRVVGYRTTKRKLIVHSVTCQELAKQKELGRLVNVDWGKRVGGKYSLELKVFAADRPSLLVDLLNVISGEKANVKAANTKTSSKGTALSVFVMEHTDMARLEKIVEGLKRIRGVKEVTLVGS</sequence>
<dbReference type="Gene3D" id="3.30.460.10">
    <property type="entry name" value="Beta Polymerase, domain 2"/>
    <property type="match status" value="1"/>
</dbReference>
<dbReference type="Pfam" id="PF02824">
    <property type="entry name" value="TGS"/>
    <property type="match status" value="1"/>
</dbReference>
<dbReference type="SUPFAM" id="SSF109604">
    <property type="entry name" value="HD-domain/PDEase-like"/>
    <property type="match status" value="1"/>
</dbReference>